<feature type="transmembrane region" description="Helical" evidence="8">
    <location>
        <begin position="223"/>
        <end position="243"/>
    </location>
</feature>
<evidence type="ECO:0000256" key="5">
    <source>
        <dbReference type="ARBA" id="ARBA00023065"/>
    </source>
</evidence>
<name>A0ABN8QX93_9CNID</name>
<dbReference type="InterPro" id="IPR028325">
    <property type="entry name" value="VG_K_chnl"/>
</dbReference>
<reference evidence="10 11" key="1">
    <citation type="submission" date="2022-05" db="EMBL/GenBank/DDBJ databases">
        <authorList>
            <consortium name="Genoscope - CEA"/>
            <person name="William W."/>
        </authorList>
    </citation>
    <scope>NUCLEOTIDE SEQUENCE [LARGE SCALE GENOMIC DNA]</scope>
</reference>
<evidence type="ECO:0000256" key="7">
    <source>
        <dbReference type="ARBA" id="ARBA00023303"/>
    </source>
</evidence>
<dbReference type="SUPFAM" id="SSF81324">
    <property type="entry name" value="Voltage-gated potassium channels"/>
    <property type="match status" value="1"/>
</dbReference>
<keyword evidence="6 8" id="KW-0472">Membrane</keyword>
<evidence type="ECO:0000256" key="8">
    <source>
        <dbReference type="SAM" id="Phobius"/>
    </source>
</evidence>
<keyword evidence="4 8" id="KW-1133">Transmembrane helix</keyword>
<proteinExistence type="predicted"/>
<keyword evidence="5" id="KW-0406">Ion transport</keyword>
<sequence length="264" mass="29348">SRLIRHARDIRTNRKARELQEPDSNVQKCTFTLALLDFPPYVMNKTKISERGFMHDRIVWFINTACFGTGPGEQSPCNLQATFVKNTDELVDLVKSNKVDFAFPIFSEAMEALESIENVTVIRAFASQGCSLIVNTKQCVAESQNQLFTSISSQWPIIVCIILLCGIAGIFIWLLEHKGRKSEFASTFSKGFPEGLWWAVVSLSTVGYGDGDKTPKTFIGRFFGILWVIVGAIMMSLFTALIINAVQAALDGTKCQDITSKEVS</sequence>
<feature type="domain" description="Potassium channel" evidence="9">
    <location>
        <begin position="164"/>
        <end position="247"/>
    </location>
</feature>
<evidence type="ECO:0000256" key="3">
    <source>
        <dbReference type="ARBA" id="ARBA00022692"/>
    </source>
</evidence>
<evidence type="ECO:0000256" key="4">
    <source>
        <dbReference type="ARBA" id="ARBA00022989"/>
    </source>
</evidence>
<dbReference type="PANTHER" id="PTHR11537">
    <property type="entry name" value="VOLTAGE-GATED POTASSIUM CHANNEL"/>
    <property type="match status" value="1"/>
</dbReference>
<evidence type="ECO:0000259" key="9">
    <source>
        <dbReference type="Pfam" id="PF07885"/>
    </source>
</evidence>
<keyword evidence="3 8" id="KW-0812">Transmembrane</keyword>
<protein>
    <recommendedName>
        <fullName evidence="9">Potassium channel domain-containing protein</fullName>
    </recommendedName>
</protein>
<gene>
    <name evidence="10" type="ORF">PEVE_00007242</name>
</gene>
<evidence type="ECO:0000313" key="11">
    <source>
        <dbReference type="Proteomes" id="UP001159427"/>
    </source>
</evidence>
<dbReference type="Proteomes" id="UP001159427">
    <property type="component" value="Unassembled WGS sequence"/>
</dbReference>
<keyword evidence="7" id="KW-0407">Ion channel</keyword>
<dbReference type="InterPro" id="IPR013099">
    <property type="entry name" value="K_chnl_dom"/>
</dbReference>
<feature type="non-terminal residue" evidence="10">
    <location>
        <position position="264"/>
    </location>
</feature>
<organism evidence="10 11">
    <name type="scientific">Porites evermanni</name>
    <dbReference type="NCBI Taxonomy" id="104178"/>
    <lineage>
        <taxon>Eukaryota</taxon>
        <taxon>Metazoa</taxon>
        <taxon>Cnidaria</taxon>
        <taxon>Anthozoa</taxon>
        <taxon>Hexacorallia</taxon>
        <taxon>Scleractinia</taxon>
        <taxon>Fungiina</taxon>
        <taxon>Poritidae</taxon>
        <taxon>Porites</taxon>
    </lineage>
</organism>
<evidence type="ECO:0000256" key="2">
    <source>
        <dbReference type="ARBA" id="ARBA00022448"/>
    </source>
</evidence>
<comment type="subcellular location">
    <subcellularLocation>
        <location evidence="1">Membrane</location>
        <topology evidence="1">Multi-pass membrane protein</topology>
    </subcellularLocation>
</comment>
<evidence type="ECO:0000313" key="10">
    <source>
        <dbReference type="EMBL" id="CAH3170327.1"/>
    </source>
</evidence>
<evidence type="ECO:0000256" key="6">
    <source>
        <dbReference type="ARBA" id="ARBA00023136"/>
    </source>
</evidence>
<evidence type="ECO:0000256" key="1">
    <source>
        <dbReference type="ARBA" id="ARBA00004141"/>
    </source>
</evidence>
<keyword evidence="11" id="KW-1185">Reference proteome</keyword>
<keyword evidence="2" id="KW-0813">Transport</keyword>
<feature type="transmembrane region" description="Helical" evidence="8">
    <location>
        <begin position="155"/>
        <end position="175"/>
    </location>
</feature>
<dbReference type="PANTHER" id="PTHR11537:SF252">
    <property type="entry name" value="POTASSIUM VOLTAGE-GATED CHANNEL PROTEIN SHAW"/>
    <property type="match status" value="1"/>
</dbReference>
<accession>A0ABN8QX93</accession>
<dbReference type="Gene3D" id="1.10.287.70">
    <property type="match status" value="1"/>
</dbReference>
<dbReference type="EMBL" id="CALNXI010001480">
    <property type="protein sequence ID" value="CAH3170327.1"/>
    <property type="molecule type" value="Genomic_DNA"/>
</dbReference>
<feature type="non-terminal residue" evidence="10">
    <location>
        <position position="1"/>
    </location>
</feature>
<dbReference type="Pfam" id="PF07885">
    <property type="entry name" value="Ion_trans_2"/>
    <property type="match status" value="1"/>
</dbReference>
<comment type="caution">
    <text evidence="10">The sequence shown here is derived from an EMBL/GenBank/DDBJ whole genome shotgun (WGS) entry which is preliminary data.</text>
</comment>